<dbReference type="PANTHER" id="PTHR22991:SF41">
    <property type="entry name" value="CUB DOMAIN-CONTAINING PROTEIN-RELATED"/>
    <property type="match status" value="1"/>
</dbReference>
<dbReference type="PROSITE" id="PS50041">
    <property type="entry name" value="C_TYPE_LECTIN_2"/>
    <property type="match status" value="2"/>
</dbReference>
<evidence type="ECO:0000256" key="1">
    <source>
        <dbReference type="ARBA" id="ARBA00023157"/>
    </source>
</evidence>
<dbReference type="InterPro" id="IPR050976">
    <property type="entry name" value="Snaclec"/>
</dbReference>
<dbReference type="InterPro" id="IPR001304">
    <property type="entry name" value="C-type_lectin-like"/>
</dbReference>
<keyword evidence="4" id="KW-1185">Reference proteome</keyword>
<sequence length="290" mass="32401">MEPSVHTVITNAIFTLRTDWYSAETVCQRNGGHLISIESENENTYVKRLISGYSTETFYIGAYVSASNSKWVWTSSAANFSYSNFEGMYLSHSDIANSQASSTSSLGDFTAMLLSGEYFGEWYFSDVLVSRPFVCQVPDCSSSVKQEPVQPLDRIGYFDNDTSDYYLFGSFDKSNFYDAEVQCQRLGGHLPSISNAYENAKVQNAAAKMFGTITDNAIILGYQASDNGFSWIDGNPSTYTNWASRQPEKNKQAVAWMNLQSGFWEANSLVSMSFFMCALPTHRQSCNNLP</sequence>
<gene>
    <name evidence="3" type="ORF">OESDEN_10547</name>
</gene>
<keyword evidence="1" id="KW-1015">Disulfide bond</keyword>
<dbReference type="AlphaFoldDB" id="A0A0B1SXG2"/>
<evidence type="ECO:0000313" key="3">
    <source>
        <dbReference type="EMBL" id="KHJ89624.1"/>
    </source>
</evidence>
<accession>A0A0B1SXG2</accession>
<organism evidence="3 4">
    <name type="scientific">Oesophagostomum dentatum</name>
    <name type="common">Nodular worm</name>
    <dbReference type="NCBI Taxonomy" id="61180"/>
    <lineage>
        <taxon>Eukaryota</taxon>
        <taxon>Metazoa</taxon>
        <taxon>Ecdysozoa</taxon>
        <taxon>Nematoda</taxon>
        <taxon>Chromadorea</taxon>
        <taxon>Rhabditida</taxon>
        <taxon>Rhabditina</taxon>
        <taxon>Rhabditomorpha</taxon>
        <taxon>Strongyloidea</taxon>
        <taxon>Strongylidae</taxon>
        <taxon>Oesophagostomum</taxon>
    </lineage>
</organism>
<feature type="domain" description="C-type lectin" evidence="2">
    <location>
        <begin position="165"/>
        <end position="278"/>
    </location>
</feature>
<evidence type="ECO:0000313" key="4">
    <source>
        <dbReference type="Proteomes" id="UP000053660"/>
    </source>
</evidence>
<reference evidence="3 4" key="1">
    <citation type="submission" date="2014-03" db="EMBL/GenBank/DDBJ databases">
        <title>Draft genome of the hookworm Oesophagostomum dentatum.</title>
        <authorList>
            <person name="Mitreva M."/>
        </authorList>
    </citation>
    <scope>NUCLEOTIDE SEQUENCE [LARGE SCALE GENOMIC DNA]</scope>
    <source>
        <strain evidence="3 4">OD-Hann</strain>
    </source>
</reference>
<dbReference type="OrthoDB" id="5795186at2759"/>
<dbReference type="SUPFAM" id="SSF56436">
    <property type="entry name" value="C-type lectin-like"/>
    <property type="match status" value="2"/>
</dbReference>
<name>A0A0B1SXG2_OESDE</name>
<feature type="domain" description="C-type lectin" evidence="2">
    <location>
        <begin position="20"/>
        <end position="136"/>
    </location>
</feature>
<dbReference type="InterPro" id="IPR016187">
    <property type="entry name" value="CTDL_fold"/>
</dbReference>
<dbReference type="Pfam" id="PF00059">
    <property type="entry name" value="Lectin_C"/>
    <property type="match status" value="2"/>
</dbReference>
<proteinExistence type="predicted"/>
<evidence type="ECO:0000259" key="2">
    <source>
        <dbReference type="PROSITE" id="PS50041"/>
    </source>
</evidence>
<dbReference type="PANTHER" id="PTHR22991">
    <property type="entry name" value="PROTEIN CBG13490"/>
    <property type="match status" value="1"/>
</dbReference>
<protein>
    <submittedName>
        <fullName evidence="3">Lectin C-type domain protein</fullName>
    </submittedName>
</protein>
<dbReference type="CDD" id="cd00037">
    <property type="entry name" value="CLECT"/>
    <property type="match status" value="2"/>
</dbReference>
<dbReference type="Gene3D" id="3.10.100.10">
    <property type="entry name" value="Mannose-Binding Protein A, subunit A"/>
    <property type="match status" value="2"/>
</dbReference>
<dbReference type="EMBL" id="KN553970">
    <property type="protein sequence ID" value="KHJ89624.1"/>
    <property type="molecule type" value="Genomic_DNA"/>
</dbReference>
<dbReference type="InterPro" id="IPR016186">
    <property type="entry name" value="C-type_lectin-like/link_sf"/>
</dbReference>
<dbReference type="SMART" id="SM00034">
    <property type="entry name" value="CLECT"/>
    <property type="match status" value="2"/>
</dbReference>
<dbReference type="Proteomes" id="UP000053660">
    <property type="component" value="Unassembled WGS sequence"/>
</dbReference>